<evidence type="ECO:0000256" key="3">
    <source>
        <dbReference type="ARBA" id="ARBA00022448"/>
    </source>
</evidence>
<dbReference type="InterPro" id="IPR050739">
    <property type="entry name" value="MFP"/>
</dbReference>
<protein>
    <recommendedName>
        <fullName evidence="9">Membrane fusion protein (MFP) family protein</fullName>
    </recommendedName>
</protein>
<feature type="coiled-coil region" evidence="10">
    <location>
        <begin position="159"/>
        <end position="200"/>
    </location>
</feature>
<dbReference type="EMBL" id="JAVIIW010000062">
    <property type="protein sequence ID" value="MDX8482954.1"/>
    <property type="molecule type" value="Genomic_DNA"/>
</dbReference>
<evidence type="ECO:0000256" key="8">
    <source>
        <dbReference type="ARBA" id="ARBA00023136"/>
    </source>
</evidence>
<sequence>MTVTSHTIPMSARSYRWQRKLVTRADRITLAGYGSIAVFLLGFGSWAATAPIAGATIAPGVVAAAAGQNVMIQHLEGGVINSIMVREGDRVSRGQALIEIDPTLAQSQLNRVIKQWIAQKAEIARLEAERDGLEKIVFPSDLRAYSDASDYSAVFGEQNKEFQARLARYGAEQEILKQRVAALQDAIVGLRAQKKATESQLAIVSEETNRKKGLLDRGLTNRSEYTDLLRSTAELVGQAGSLEAQIASSATQTVEARQQIERLTTSRVEDAVTELNKARAQVADLEEQISAARSVLDRTTIRAPVDGIIVRSLFSSQGSVIRPGEAAIELLPTTDELIIEAKIKPEDIDTIRVGQEANMMFTALNARTTPKVPGKVIYISADRLLPTSTGQPYYIVRLKIAGKLPPEVKPEQVYPGMPVETFISTGERTFLAYLTKPLRDSFGRAFRER</sequence>
<gene>
    <name evidence="13" type="ORF">RFN28_31520</name>
</gene>
<feature type="transmembrane region" description="Helical" evidence="9">
    <location>
        <begin position="28"/>
        <end position="48"/>
    </location>
</feature>
<dbReference type="PANTHER" id="PTHR30386:SF17">
    <property type="entry name" value="ALKALINE PROTEASE SECRETION PROTEIN APRE"/>
    <property type="match status" value="1"/>
</dbReference>
<keyword evidence="8 9" id="KW-0472">Membrane</keyword>
<dbReference type="Pfam" id="PF25994">
    <property type="entry name" value="HH_AprE"/>
    <property type="match status" value="1"/>
</dbReference>
<dbReference type="Gene3D" id="1.10.287.1490">
    <property type="match status" value="1"/>
</dbReference>
<reference evidence="13 14" key="1">
    <citation type="submission" date="2023-08" db="EMBL/GenBank/DDBJ databases">
        <title>Implementing the SeqCode for naming new Mesorhizobium species isolated from Vachellia karroo root nodules.</title>
        <authorList>
            <person name="Van Lill M."/>
        </authorList>
    </citation>
    <scope>NUCLEOTIDE SEQUENCE [LARGE SCALE GENOMIC DNA]</scope>
    <source>
        <strain evidence="13 14">VK24D</strain>
    </source>
</reference>
<evidence type="ECO:0000256" key="9">
    <source>
        <dbReference type="RuleBase" id="RU365093"/>
    </source>
</evidence>
<keyword evidence="4 9" id="KW-1003">Cell membrane</keyword>
<dbReference type="InterPro" id="IPR058781">
    <property type="entry name" value="HH_AprE-like"/>
</dbReference>
<dbReference type="RefSeq" id="WP_320291060.1">
    <property type="nucleotide sequence ID" value="NZ_JAVIIW010000062.1"/>
</dbReference>
<feature type="coiled-coil region" evidence="10">
    <location>
        <begin position="268"/>
        <end position="302"/>
    </location>
</feature>
<evidence type="ECO:0000256" key="4">
    <source>
        <dbReference type="ARBA" id="ARBA00022475"/>
    </source>
</evidence>
<keyword evidence="14" id="KW-1185">Reference proteome</keyword>
<evidence type="ECO:0000259" key="11">
    <source>
        <dbReference type="Pfam" id="PF25994"/>
    </source>
</evidence>
<dbReference type="NCBIfam" id="TIGR01843">
    <property type="entry name" value="type_I_hlyD"/>
    <property type="match status" value="1"/>
</dbReference>
<comment type="similarity">
    <text evidence="2 9">Belongs to the membrane fusion protein (MFP) (TC 8.A.1) family.</text>
</comment>
<dbReference type="PANTHER" id="PTHR30386">
    <property type="entry name" value="MEMBRANE FUSION SUBUNIT OF EMRAB-TOLC MULTIDRUG EFFLUX PUMP"/>
    <property type="match status" value="1"/>
</dbReference>
<evidence type="ECO:0000256" key="7">
    <source>
        <dbReference type="ARBA" id="ARBA00022989"/>
    </source>
</evidence>
<keyword evidence="6 9" id="KW-0812">Transmembrane</keyword>
<dbReference type="Gene3D" id="2.40.30.170">
    <property type="match status" value="1"/>
</dbReference>
<keyword evidence="5 9" id="KW-0997">Cell inner membrane</keyword>
<evidence type="ECO:0000256" key="5">
    <source>
        <dbReference type="ARBA" id="ARBA00022519"/>
    </source>
</evidence>
<dbReference type="InterPro" id="IPR010129">
    <property type="entry name" value="T1SS_HlyD"/>
</dbReference>
<dbReference type="SUPFAM" id="SSF111369">
    <property type="entry name" value="HlyD-like secretion proteins"/>
    <property type="match status" value="2"/>
</dbReference>
<name>A0ABU4Y7P4_9HYPH</name>
<evidence type="ECO:0000259" key="12">
    <source>
        <dbReference type="Pfam" id="PF26002"/>
    </source>
</evidence>
<accession>A0ABU4Y7P4</accession>
<evidence type="ECO:0000256" key="2">
    <source>
        <dbReference type="ARBA" id="ARBA00009477"/>
    </source>
</evidence>
<keyword evidence="10" id="KW-0175">Coiled coil</keyword>
<feature type="domain" description="AprE-like beta-barrel" evidence="12">
    <location>
        <begin position="337"/>
        <end position="426"/>
    </location>
</feature>
<dbReference type="PRINTS" id="PR01490">
    <property type="entry name" value="RTXTOXIND"/>
</dbReference>
<evidence type="ECO:0000313" key="14">
    <source>
        <dbReference type="Proteomes" id="UP001287059"/>
    </source>
</evidence>
<dbReference type="Gene3D" id="2.40.50.100">
    <property type="match status" value="1"/>
</dbReference>
<proteinExistence type="inferred from homology"/>
<evidence type="ECO:0000256" key="1">
    <source>
        <dbReference type="ARBA" id="ARBA00004377"/>
    </source>
</evidence>
<evidence type="ECO:0000256" key="10">
    <source>
        <dbReference type="SAM" id="Coils"/>
    </source>
</evidence>
<feature type="domain" description="AprE-like long alpha-helical hairpin" evidence="11">
    <location>
        <begin position="105"/>
        <end position="294"/>
    </location>
</feature>
<comment type="caution">
    <text evidence="13">The sequence shown here is derived from an EMBL/GenBank/DDBJ whole genome shotgun (WGS) entry which is preliminary data.</text>
</comment>
<keyword evidence="7 9" id="KW-1133">Transmembrane helix</keyword>
<evidence type="ECO:0000256" key="6">
    <source>
        <dbReference type="ARBA" id="ARBA00022692"/>
    </source>
</evidence>
<dbReference type="InterPro" id="IPR058982">
    <property type="entry name" value="Beta-barrel_AprE"/>
</dbReference>
<keyword evidence="3 9" id="KW-0813">Transport</keyword>
<dbReference type="Pfam" id="PF26002">
    <property type="entry name" value="Beta-barrel_AprE"/>
    <property type="match status" value="1"/>
</dbReference>
<dbReference type="Proteomes" id="UP001287059">
    <property type="component" value="Unassembled WGS sequence"/>
</dbReference>
<evidence type="ECO:0000313" key="13">
    <source>
        <dbReference type="EMBL" id="MDX8482954.1"/>
    </source>
</evidence>
<comment type="subcellular location">
    <subcellularLocation>
        <location evidence="1 9">Cell inner membrane</location>
        <topology evidence="1 9">Single-pass membrane protein</topology>
    </subcellularLocation>
</comment>
<organism evidence="13 14">
    <name type="scientific">Mesorhizobium album</name>
    <dbReference type="NCBI Taxonomy" id="3072314"/>
    <lineage>
        <taxon>Bacteria</taxon>
        <taxon>Pseudomonadati</taxon>
        <taxon>Pseudomonadota</taxon>
        <taxon>Alphaproteobacteria</taxon>
        <taxon>Hyphomicrobiales</taxon>
        <taxon>Phyllobacteriaceae</taxon>
        <taxon>Mesorhizobium</taxon>
    </lineage>
</organism>